<feature type="compositionally biased region" description="Low complexity" evidence="1">
    <location>
        <begin position="54"/>
        <end position="70"/>
    </location>
</feature>
<evidence type="ECO:0000313" key="3">
    <source>
        <dbReference type="Proteomes" id="UP000886520"/>
    </source>
</evidence>
<evidence type="ECO:0000256" key="1">
    <source>
        <dbReference type="SAM" id="MobiDB-lite"/>
    </source>
</evidence>
<dbReference type="PANTHER" id="PTHR48167:SF2">
    <property type="entry name" value="EXPRESSED PROTEIN"/>
    <property type="match status" value="1"/>
</dbReference>
<protein>
    <submittedName>
        <fullName evidence="2">Uncharacterized protein</fullName>
    </submittedName>
</protein>
<gene>
    <name evidence="2" type="ORF">GOP47_0010563</name>
</gene>
<feature type="region of interest" description="Disordered" evidence="1">
    <location>
        <begin position="31"/>
        <end position="70"/>
    </location>
</feature>
<sequence>MLAKKALLSKSTDLCKHRRLLLASRFSSKAGDGAPNVTLDERPKPLLRQTRNYSSGGSAPPGSQAPAAAPGTDYLSLFQPATAGGLAPFSPGSVLKIYPLPRYVLKEDIVHHLEGVNVKPENVKFVYTPHFRPDYAQFNVESTSAQKSIMRRLQERGRLGYRILRAEMSQPMPWTVVDAALKDSPRGRTLLMYNASINTDYEDVERFFSGYNFDPSYIRFIRVTPNENQNRNVRRPISLHVAVGFTTKLEALRAMREKMGDFCSNVAINLRLIQ</sequence>
<dbReference type="EMBL" id="JABFUD020000010">
    <property type="protein sequence ID" value="KAI5074602.1"/>
    <property type="molecule type" value="Genomic_DNA"/>
</dbReference>
<accession>A0A9D4ZHW7</accession>
<dbReference type="Proteomes" id="UP000886520">
    <property type="component" value="Chromosome 10"/>
</dbReference>
<keyword evidence="3" id="KW-1185">Reference proteome</keyword>
<comment type="caution">
    <text evidence="2">The sequence shown here is derived from an EMBL/GenBank/DDBJ whole genome shotgun (WGS) entry which is preliminary data.</text>
</comment>
<organism evidence="2 3">
    <name type="scientific">Adiantum capillus-veneris</name>
    <name type="common">Maidenhair fern</name>
    <dbReference type="NCBI Taxonomy" id="13818"/>
    <lineage>
        <taxon>Eukaryota</taxon>
        <taxon>Viridiplantae</taxon>
        <taxon>Streptophyta</taxon>
        <taxon>Embryophyta</taxon>
        <taxon>Tracheophyta</taxon>
        <taxon>Polypodiopsida</taxon>
        <taxon>Polypodiidae</taxon>
        <taxon>Polypodiales</taxon>
        <taxon>Pteridineae</taxon>
        <taxon>Pteridaceae</taxon>
        <taxon>Vittarioideae</taxon>
        <taxon>Adiantum</taxon>
    </lineage>
</organism>
<name>A0A9D4ZHW7_ADICA</name>
<dbReference type="AlphaFoldDB" id="A0A9D4ZHW7"/>
<reference evidence="2" key="1">
    <citation type="submission" date="2021-01" db="EMBL/GenBank/DDBJ databases">
        <title>Adiantum capillus-veneris genome.</title>
        <authorList>
            <person name="Fang Y."/>
            <person name="Liao Q."/>
        </authorList>
    </citation>
    <scope>NUCLEOTIDE SEQUENCE</scope>
    <source>
        <strain evidence="2">H3</strain>
        <tissue evidence="2">Leaf</tissue>
    </source>
</reference>
<dbReference type="OrthoDB" id="2013327at2759"/>
<proteinExistence type="predicted"/>
<evidence type="ECO:0000313" key="2">
    <source>
        <dbReference type="EMBL" id="KAI5074602.1"/>
    </source>
</evidence>
<dbReference type="PANTHER" id="PTHR48167">
    <property type="entry name" value="EXPRESSED PROTEIN"/>
    <property type="match status" value="1"/>
</dbReference>